<feature type="compositionally biased region" description="Basic and acidic residues" evidence="1">
    <location>
        <begin position="486"/>
        <end position="500"/>
    </location>
</feature>
<dbReference type="EMBL" id="JAHYIQ010000003">
    <property type="protein sequence ID" value="KAK1133371.1"/>
    <property type="molecule type" value="Genomic_DNA"/>
</dbReference>
<feature type="region of interest" description="Disordered" evidence="1">
    <location>
        <begin position="311"/>
        <end position="338"/>
    </location>
</feature>
<protein>
    <submittedName>
        <fullName evidence="2">Uncharacterized protein</fullName>
    </submittedName>
</protein>
<organism evidence="2 3">
    <name type="scientific">Melipona bicolor</name>
    <dbReference type="NCBI Taxonomy" id="60889"/>
    <lineage>
        <taxon>Eukaryota</taxon>
        <taxon>Metazoa</taxon>
        <taxon>Ecdysozoa</taxon>
        <taxon>Arthropoda</taxon>
        <taxon>Hexapoda</taxon>
        <taxon>Insecta</taxon>
        <taxon>Pterygota</taxon>
        <taxon>Neoptera</taxon>
        <taxon>Endopterygota</taxon>
        <taxon>Hymenoptera</taxon>
        <taxon>Apocrita</taxon>
        <taxon>Aculeata</taxon>
        <taxon>Apoidea</taxon>
        <taxon>Anthophila</taxon>
        <taxon>Apidae</taxon>
        <taxon>Melipona</taxon>
    </lineage>
</organism>
<evidence type="ECO:0000313" key="3">
    <source>
        <dbReference type="Proteomes" id="UP001177670"/>
    </source>
</evidence>
<keyword evidence="3" id="KW-1185">Reference proteome</keyword>
<reference evidence="2" key="1">
    <citation type="submission" date="2021-10" db="EMBL/GenBank/DDBJ databases">
        <title>Melipona bicolor Genome sequencing and assembly.</title>
        <authorList>
            <person name="Araujo N.S."/>
            <person name="Arias M.C."/>
        </authorList>
    </citation>
    <scope>NUCLEOTIDE SEQUENCE</scope>
    <source>
        <strain evidence="2">USP_2M_L1-L4_2017</strain>
        <tissue evidence="2">Whole body</tissue>
    </source>
</reference>
<name>A0AA40KUD8_9HYME</name>
<proteinExistence type="predicted"/>
<dbReference type="AlphaFoldDB" id="A0AA40KUD8"/>
<feature type="compositionally biased region" description="Low complexity" evidence="1">
    <location>
        <begin position="313"/>
        <end position="326"/>
    </location>
</feature>
<feature type="compositionally biased region" description="Basic and acidic residues" evidence="1">
    <location>
        <begin position="512"/>
        <end position="525"/>
    </location>
</feature>
<gene>
    <name evidence="2" type="ORF">K0M31_011186</name>
</gene>
<feature type="compositionally biased region" description="Basic and acidic residues" evidence="1">
    <location>
        <begin position="261"/>
        <end position="286"/>
    </location>
</feature>
<accession>A0AA40KUD8</accession>
<dbReference type="Proteomes" id="UP001177670">
    <property type="component" value="Unassembled WGS sequence"/>
</dbReference>
<feature type="compositionally biased region" description="Low complexity" evidence="1">
    <location>
        <begin position="427"/>
        <end position="436"/>
    </location>
</feature>
<feature type="region of interest" description="Disordered" evidence="1">
    <location>
        <begin position="427"/>
        <end position="526"/>
    </location>
</feature>
<feature type="region of interest" description="Disordered" evidence="1">
    <location>
        <begin position="124"/>
        <end position="170"/>
    </location>
</feature>
<feature type="region of interest" description="Disordered" evidence="1">
    <location>
        <begin position="261"/>
        <end position="299"/>
    </location>
</feature>
<feature type="compositionally biased region" description="Basic and acidic residues" evidence="1">
    <location>
        <begin position="124"/>
        <end position="149"/>
    </location>
</feature>
<feature type="compositionally biased region" description="Basic and acidic residues" evidence="1">
    <location>
        <begin position="453"/>
        <end position="474"/>
    </location>
</feature>
<sequence>MSEALSDIHPSNDHRNLRRRFDYSAPASRDFFPPSYQLKGTRKPEASRSYQNKLYLSANLDLPTKIRRLSEFRKSTTRKDFQDAYRRPNEFTNQFQPSYASTVPTVTTTIRRFYSPPFPRCSDHLPWRTSSTRDSRKSSRDDEYVKQESYEYDYENTDSEERTRDETTSKREIPRVLDDFNDLNSTKVARVGGSPLFEEVYGRFRDRNRDQDNFDSADDFEARGSIGLGQVLHQSYRRISVRQQNPVEVETKIRDEFNSRGEEVRHTLAKPEPEEKKEGTTERYQRDDEETNNSNGFLSTTIPSVIESTIKASTNSRESSTSLNSSVAKSEYSNENEKRSIDGVVGDFQESTSNRSLRTSLRKNANTTRLTHRARLKLPSFEGADSDDYIDQPTSLDRIAAITSNYRDREISSFQNHLGTVSSTLVSSTGSWFSSSPRDRSNARIPAKSHSAGKAEGDAPLKHENDTENEEKIAAESTDVESSVADEAKKTSDESKDNKGATEGSRASLRSSRPETLRHIEESIDRNNSPYQVTLTMNRDEELVPTGQNIISKLIARQGKERIS</sequence>
<evidence type="ECO:0000313" key="2">
    <source>
        <dbReference type="EMBL" id="KAK1133371.1"/>
    </source>
</evidence>
<evidence type="ECO:0000256" key="1">
    <source>
        <dbReference type="SAM" id="MobiDB-lite"/>
    </source>
</evidence>
<feature type="compositionally biased region" description="Basic and acidic residues" evidence="1">
    <location>
        <begin position="159"/>
        <end position="170"/>
    </location>
</feature>
<comment type="caution">
    <text evidence="2">The sequence shown here is derived from an EMBL/GenBank/DDBJ whole genome shotgun (WGS) entry which is preliminary data.</text>
</comment>